<name>A0A1B9J1J0_9TREE</name>
<sequence length="417" mass="47110">MLPYTRLLDRCIKLRFSCLKRFLSIPSASNEGHAHFINVLTDVYNIFAEYKNQEFTEETKAYKLRSPTNRFAELAVEEDEDVEDLADIFLPEPPRPPTVSPARIRCMPEPSREELLLGALAFFEDVHHIRDEIIGVWERYKSGKISLITAAVTTNAALELLRKPHEDVVKSILPGFENNLPNLLVILFNVLYSAVTGTSGIRTPPLWDEVNERYTASHDLFDHGSIPVSKPGYFGQYDSSVDVRQASFSRRCHQSQIFICETYLEYLPLIAFGDVISKHMLTPAAEVQIDGRPINIYLFDEMAVEIDTFRQTETPSLLLLIFGQIFVDINLVLGTSAPKALHHLRTEANHMLATLERRTETEPAAHPITWPPENEEVIGSFKYELNFWRSVSTASGVPGGRSTRGLQSLNGTLCFVA</sequence>
<evidence type="ECO:0000313" key="3">
    <source>
        <dbReference type="Proteomes" id="UP000092583"/>
    </source>
</evidence>
<dbReference type="EMBL" id="KI669459">
    <property type="protein sequence ID" value="OCF61657.1"/>
    <property type="molecule type" value="Genomic_DNA"/>
</dbReference>
<evidence type="ECO:0000313" key="2">
    <source>
        <dbReference type="EMBL" id="OCF61657.1"/>
    </source>
</evidence>
<dbReference type="Proteomes" id="UP000092583">
    <property type="component" value="Unassembled WGS sequence"/>
</dbReference>
<accession>A0A1B9J1J0</accession>
<reference evidence="2 3" key="1">
    <citation type="submission" date="2013-07" db="EMBL/GenBank/DDBJ databases">
        <title>The Genome Sequence of Kwoniella mangroviensis CBS10435.</title>
        <authorList>
            <consortium name="The Broad Institute Genome Sequencing Platform"/>
            <person name="Cuomo C."/>
            <person name="Litvintseva A."/>
            <person name="Chen Y."/>
            <person name="Heitman J."/>
            <person name="Sun S."/>
            <person name="Springer D."/>
            <person name="Dromer F."/>
            <person name="Young S.K."/>
            <person name="Zeng Q."/>
            <person name="Gargeya S."/>
            <person name="Fitzgerald M."/>
            <person name="Abouelleil A."/>
            <person name="Alvarado L."/>
            <person name="Berlin A.M."/>
            <person name="Chapman S.B."/>
            <person name="Dewar J."/>
            <person name="Goldberg J."/>
            <person name="Griggs A."/>
            <person name="Gujja S."/>
            <person name="Hansen M."/>
            <person name="Howarth C."/>
            <person name="Imamovic A."/>
            <person name="Larimer J."/>
            <person name="McCowan C."/>
            <person name="Murphy C."/>
            <person name="Pearson M."/>
            <person name="Priest M."/>
            <person name="Roberts A."/>
            <person name="Saif S."/>
            <person name="Shea T."/>
            <person name="Sykes S."/>
            <person name="Wortman J."/>
            <person name="Nusbaum C."/>
            <person name="Birren B."/>
        </authorList>
    </citation>
    <scope>NUCLEOTIDE SEQUENCE [LARGE SCALE GENOMIC DNA]</scope>
    <source>
        <strain evidence="2 3">CBS 10435</strain>
    </source>
</reference>
<organism evidence="2 3">
    <name type="scientific">Kwoniella mangroviensis CBS 10435</name>
    <dbReference type="NCBI Taxonomy" id="1331196"/>
    <lineage>
        <taxon>Eukaryota</taxon>
        <taxon>Fungi</taxon>
        <taxon>Dikarya</taxon>
        <taxon>Basidiomycota</taxon>
        <taxon>Agaricomycotina</taxon>
        <taxon>Tremellomycetes</taxon>
        <taxon>Tremellales</taxon>
        <taxon>Cryptococcaceae</taxon>
        <taxon>Kwoniella</taxon>
    </lineage>
</organism>
<gene>
    <name evidence="2" type="ORF">L486_01315</name>
</gene>
<dbReference type="Pfam" id="PF20253">
    <property type="entry name" value="DUF6604"/>
    <property type="match status" value="1"/>
</dbReference>
<dbReference type="STRING" id="1331196.A0A1B9J1J0"/>
<evidence type="ECO:0000259" key="1">
    <source>
        <dbReference type="Pfam" id="PF20253"/>
    </source>
</evidence>
<dbReference type="AlphaFoldDB" id="A0A1B9J1J0"/>
<dbReference type="PANTHER" id="PTHR38795:SF1">
    <property type="entry name" value="DUF6604 DOMAIN-CONTAINING PROTEIN"/>
    <property type="match status" value="1"/>
</dbReference>
<proteinExistence type="predicted"/>
<dbReference type="PANTHER" id="PTHR38795">
    <property type="entry name" value="DUF6604 DOMAIN-CONTAINING PROTEIN"/>
    <property type="match status" value="1"/>
</dbReference>
<dbReference type="OrthoDB" id="5238236at2759"/>
<feature type="domain" description="DUF6604" evidence="1">
    <location>
        <begin position="5"/>
        <end position="169"/>
    </location>
</feature>
<dbReference type="InterPro" id="IPR046539">
    <property type="entry name" value="DUF6604"/>
</dbReference>
<keyword evidence="3" id="KW-1185">Reference proteome</keyword>
<reference evidence="3" key="2">
    <citation type="submission" date="2013-12" db="EMBL/GenBank/DDBJ databases">
        <title>Evolution of pathogenesis and genome organization in the Tremellales.</title>
        <authorList>
            <person name="Cuomo C."/>
            <person name="Litvintseva A."/>
            <person name="Heitman J."/>
            <person name="Chen Y."/>
            <person name="Sun S."/>
            <person name="Springer D."/>
            <person name="Dromer F."/>
            <person name="Young S."/>
            <person name="Zeng Q."/>
            <person name="Chapman S."/>
            <person name="Gujja S."/>
            <person name="Saif S."/>
            <person name="Birren B."/>
        </authorList>
    </citation>
    <scope>NUCLEOTIDE SEQUENCE [LARGE SCALE GENOMIC DNA]</scope>
    <source>
        <strain evidence="3">CBS 10435</strain>
    </source>
</reference>
<protein>
    <recommendedName>
        <fullName evidence="1">DUF6604 domain-containing protein</fullName>
    </recommendedName>
</protein>